<dbReference type="HOGENOM" id="CLU_2495934_0_0_5"/>
<dbReference type="eggNOG" id="ENOG50300BZ">
    <property type="taxonomic scope" value="Bacteria"/>
</dbReference>
<keyword evidence="2" id="KW-0812">Transmembrane</keyword>
<accession>A0A0A0HJW0</accession>
<dbReference type="EMBL" id="AONH01000016">
    <property type="protein sequence ID" value="KGM87211.1"/>
    <property type="molecule type" value="Genomic_DNA"/>
</dbReference>
<feature type="region of interest" description="Disordered" evidence="1">
    <location>
        <begin position="54"/>
        <end position="86"/>
    </location>
</feature>
<gene>
    <name evidence="3" type="ORF">rosmuc_03515</name>
</gene>
<organism evidence="3 4">
    <name type="scientific">Roseovarius mucosus DSM 17069</name>
    <dbReference type="NCBI Taxonomy" id="1288298"/>
    <lineage>
        <taxon>Bacteria</taxon>
        <taxon>Pseudomonadati</taxon>
        <taxon>Pseudomonadota</taxon>
        <taxon>Alphaproteobacteria</taxon>
        <taxon>Rhodobacterales</taxon>
        <taxon>Roseobacteraceae</taxon>
        <taxon>Roseovarius</taxon>
    </lineage>
</organism>
<feature type="transmembrane region" description="Helical" evidence="2">
    <location>
        <begin position="34"/>
        <end position="53"/>
    </location>
</feature>
<keyword evidence="2" id="KW-1133">Transmembrane helix</keyword>
<keyword evidence="2" id="KW-0472">Membrane</keyword>
<protein>
    <submittedName>
        <fullName evidence="3">Uncharacterized protein</fullName>
    </submittedName>
</protein>
<dbReference type="AlphaFoldDB" id="A0A0A0HJW0"/>
<dbReference type="Proteomes" id="UP000030021">
    <property type="component" value="Unassembled WGS sequence"/>
</dbReference>
<name>A0A0A0HJW0_9RHOB</name>
<evidence type="ECO:0000313" key="3">
    <source>
        <dbReference type="EMBL" id="KGM87211.1"/>
    </source>
</evidence>
<evidence type="ECO:0000256" key="1">
    <source>
        <dbReference type="SAM" id="MobiDB-lite"/>
    </source>
</evidence>
<dbReference type="PATRIC" id="fig|1288298.3.peg.3525"/>
<comment type="caution">
    <text evidence="3">The sequence shown here is derived from an EMBL/GenBank/DDBJ whole genome shotgun (WGS) entry which is preliminary data.</text>
</comment>
<feature type="compositionally biased region" description="Basic and acidic residues" evidence="1">
    <location>
        <begin position="1"/>
        <end position="17"/>
    </location>
</feature>
<sequence length="86" mass="8878">MYTPQDDVHRQANRDLNRYGPPGHDPGAGARGGLTGLLIVVILMGGLIAFSMLSPSRDSTPPAIDAAPSSVIDGAQSRQTPAAPVD</sequence>
<dbReference type="RefSeq" id="WP_037269591.1">
    <property type="nucleotide sequence ID" value="NZ_KN293975.1"/>
</dbReference>
<reference evidence="3 4" key="1">
    <citation type="submission" date="2013-01" db="EMBL/GenBank/DDBJ databases">
        <authorList>
            <person name="Fiebig A."/>
            <person name="Goeker M."/>
            <person name="Klenk H.-P.P."/>
        </authorList>
    </citation>
    <scope>NUCLEOTIDE SEQUENCE [LARGE SCALE GENOMIC DNA]</scope>
    <source>
        <strain evidence="3 4">DSM 17069</strain>
    </source>
</reference>
<proteinExistence type="predicted"/>
<evidence type="ECO:0000313" key="4">
    <source>
        <dbReference type="Proteomes" id="UP000030021"/>
    </source>
</evidence>
<dbReference type="OrthoDB" id="7746035at2"/>
<evidence type="ECO:0000256" key="2">
    <source>
        <dbReference type="SAM" id="Phobius"/>
    </source>
</evidence>
<feature type="region of interest" description="Disordered" evidence="1">
    <location>
        <begin position="1"/>
        <end position="30"/>
    </location>
</feature>